<keyword evidence="2" id="KW-1185">Reference proteome</keyword>
<dbReference type="EMBL" id="JAQIZT010000007">
    <property type="protein sequence ID" value="KAJ6989644.1"/>
    <property type="molecule type" value="Genomic_DNA"/>
</dbReference>
<organism evidence="1 2">
    <name type="scientific">Populus alba x Populus x berolinensis</name>
    <dbReference type="NCBI Taxonomy" id="444605"/>
    <lineage>
        <taxon>Eukaryota</taxon>
        <taxon>Viridiplantae</taxon>
        <taxon>Streptophyta</taxon>
        <taxon>Embryophyta</taxon>
        <taxon>Tracheophyta</taxon>
        <taxon>Spermatophyta</taxon>
        <taxon>Magnoliopsida</taxon>
        <taxon>eudicotyledons</taxon>
        <taxon>Gunneridae</taxon>
        <taxon>Pentapetalae</taxon>
        <taxon>rosids</taxon>
        <taxon>fabids</taxon>
        <taxon>Malpighiales</taxon>
        <taxon>Salicaceae</taxon>
        <taxon>Saliceae</taxon>
        <taxon>Populus</taxon>
    </lineage>
</organism>
<dbReference type="PANTHER" id="PTHR33710">
    <property type="entry name" value="BNAC02G09200D PROTEIN"/>
    <property type="match status" value="1"/>
</dbReference>
<dbReference type="AlphaFoldDB" id="A0AAD6VVB8"/>
<comment type="caution">
    <text evidence="1">The sequence shown here is derived from an EMBL/GenBank/DDBJ whole genome shotgun (WGS) entry which is preliminary data.</text>
</comment>
<accession>A0AAD6VVB8</accession>
<dbReference type="InterPro" id="IPR036691">
    <property type="entry name" value="Endo/exonu/phosph_ase_sf"/>
</dbReference>
<proteinExistence type="predicted"/>
<gene>
    <name evidence="1" type="ORF">NC653_018202</name>
</gene>
<sequence>MHDDDRAGGDTNWYSHLDDFPNCINQAELLQVPFTGIKYSWHNGQHGEHTIQKKLDWIFGNTNLFSSFPVAHSTFMPRHISDHSAMLLTLHSPAAHHQQNSPFKFLNAWTEREDFYVVVSTLWSTQVTGNPMYQLTTKQRLLKKELRQFHRQYTTHISNRVAQAKVAWFDAQAFLDCNPTSAAANISERSSAKRYM</sequence>
<dbReference type="Proteomes" id="UP001164929">
    <property type="component" value="Chromosome 7"/>
</dbReference>
<dbReference type="Gene3D" id="3.60.10.10">
    <property type="entry name" value="Endonuclease/exonuclease/phosphatase"/>
    <property type="match status" value="1"/>
</dbReference>
<protein>
    <recommendedName>
        <fullName evidence="3">Endonuclease/exonuclease/phosphatase domain-containing protein</fullName>
    </recommendedName>
</protein>
<dbReference type="SUPFAM" id="SSF56219">
    <property type="entry name" value="DNase I-like"/>
    <property type="match status" value="1"/>
</dbReference>
<dbReference type="PANTHER" id="PTHR33710:SF71">
    <property type="entry name" value="ENDONUCLEASE_EXONUCLEASE_PHOSPHATASE DOMAIN-CONTAINING PROTEIN"/>
    <property type="match status" value="1"/>
</dbReference>
<evidence type="ECO:0008006" key="3">
    <source>
        <dbReference type="Google" id="ProtNLM"/>
    </source>
</evidence>
<reference evidence="1" key="1">
    <citation type="journal article" date="2023" name="Mol. Ecol. Resour.">
        <title>Chromosome-level genome assembly of a triploid poplar Populus alba 'Berolinensis'.</title>
        <authorList>
            <person name="Chen S."/>
            <person name="Yu Y."/>
            <person name="Wang X."/>
            <person name="Wang S."/>
            <person name="Zhang T."/>
            <person name="Zhou Y."/>
            <person name="He R."/>
            <person name="Meng N."/>
            <person name="Wang Y."/>
            <person name="Liu W."/>
            <person name="Liu Z."/>
            <person name="Liu J."/>
            <person name="Guo Q."/>
            <person name="Huang H."/>
            <person name="Sederoff R.R."/>
            <person name="Wang G."/>
            <person name="Qu G."/>
            <person name="Chen S."/>
        </authorList>
    </citation>
    <scope>NUCLEOTIDE SEQUENCE</scope>
    <source>
        <strain evidence="1">SC-2020</strain>
    </source>
</reference>
<evidence type="ECO:0000313" key="2">
    <source>
        <dbReference type="Proteomes" id="UP001164929"/>
    </source>
</evidence>
<name>A0AAD6VVB8_9ROSI</name>
<evidence type="ECO:0000313" key="1">
    <source>
        <dbReference type="EMBL" id="KAJ6989644.1"/>
    </source>
</evidence>